<evidence type="ECO:0000256" key="1">
    <source>
        <dbReference type="ARBA" id="ARBA00005006"/>
    </source>
</evidence>
<accession>A0ABW4BEF8</accession>
<evidence type="ECO:0000259" key="10">
    <source>
        <dbReference type="Pfam" id="PF04262"/>
    </source>
</evidence>
<evidence type="ECO:0000256" key="5">
    <source>
        <dbReference type="ARBA" id="ARBA00022741"/>
    </source>
</evidence>
<evidence type="ECO:0000256" key="9">
    <source>
        <dbReference type="RuleBase" id="RU004391"/>
    </source>
</evidence>
<proteinExistence type="inferred from homology"/>
<name>A0ABW4BEF8_9LACO</name>
<comment type="pathway">
    <text evidence="1 9">Sulfur metabolism; glutathione biosynthesis; glutathione from L-cysteine and L-glutamate: step 1/2.</text>
</comment>
<comment type="similarity">
    <text evidence="8">Belongs to the glutamate--cysteine ligase type 1 family.</text>
</comment>
<dbReference type="InterPro" id="IPR014746">
    <property type="entry name" value="Gln_synth/guanido_kin_cat_dom"/>
</dbReference>
<dbReference type="InterPro" id="IPR007370">
    <property type="entry name" value="Glu_cys_ligase"/>
</dbReference>
<keyword evidence="5" id="KW-0547">Nucleotide-binding</keyword>
<comment type="catalytic activity">
    <reaction evidence="7 9">
        <text>L-cysteine + L-glutamate + ATP = gamma-L-glutamyl-L-cysteine + ADP + phosphate + H(+)</text>
        <dbReference type="Rhea" id="RHEA:13285"/>
        <dbReference type="ChEBI" id="CHEBI:15378"/>
        <dbReference type="ChEBI" id="CHEBI:29985"/>
        <dbReference type="ChEBI" id="CHEBI:30616"/>
        <dbReference type="ChEBI" id="CHEBI:35235"/>
        <dbReference type="ChEBI" id="CHEBI:43474"/>
        <dbReference type="ChEBI" id="CHEBI:58173"/>
        <dbReference type="ChEBI" id="CHEBI:456216"/>
        <dbReference type="EC" id="6.3.2.2"/>
    </reaction>
</comment>
<dbReference type="SUPFAM" id="SSF55931">
    <property type="entry name" value="Glutamine synthetase/guanido kinase"/>
    <property type="match status" value="1"/>
</dbReference>
<dbReference type="PANTHER" id="PTHR38761">
    <property type="entry name" value="GLUTAMATE--CYSTEINE LIGASE"/>
    <property type="match status" value="1"/>
</dbReference>
<evidence type="ECO:0000256" key="3">
    <source>
        <dbReference type="ARBA" id="ARBA00022598"/>
    </source>
</evidence>
<dbReference type="EMBL" id="JBHTOA010000025">
    <property type="protein sequence ID" value="MFD1398870.1"/>
    <property type="molecule type" value="Genomic_DNA"/>
</dbReference>
<keyword evidence="12" id="KW-1185">Reference proteome</keyword>
<dbReference type="EC" id="6.3.2.2" evidence="2 9"/>
<sequence length="417" mass="46310">MAKVIRELLQLTSDATPNQSEVFLMTTPCLTLGQIVAEAVNVGLEVEKMRVTPQSLLSAAPFPDDLETALRPFVAREFFTAQLEFTLPATPNVAQNIRHGTAIIQAVAEQLPAEDCLWPYSCPPLLPQVSSALISPYPERSYPYRQKLSRLYPLPRLMNTGVHINFSFRPAALSFILTETGFADADALYIHLAQYFMLHHWVFTYLFGATPGALTGYFTKTTPPLPVRSLRNSQFGFPRNIAGDYTSVPRYVARIQAAIEAGQLMKAGQYYEPVRLKSGADKRPEHLLEAGISHLELRSFDLNPFTPLGVTADQLRLVQSLALYFAYQPRLNAETLAKKLAAARQLNDRVALEDPHAPSECQEAGVALLTPLAAFAAQHDFPAAYQNSIQEALKAFEDTTQTLAYQIWQHASVFATR</sequence>
<dbReference type="InterPro" id="IPR006334">
    <property type="entry name" value="Glut_cys_ligase"/>
</dbReference>
<evidence type="ECO:0000313" key="11">
    <source>
        <dbReference type="EMBL" id="MFD1398870.1"/>
    </source>
</evidence>
<dbReference type="Proteomes" id="UP001597199">
    <property type="component" value="Unassembled WGS sequence"/>
</dbReference>
<evidence type="ECO:0000313" key="12">
    <source>
        <dbReference type="Proteomes" id="UP001597199"/>
    </source>
</evidence>
<dbReference type="PANTHER" id="PTHR38761:SF1">
    <property type="entry name" value="GLUTAMATE--CYSTEINE LIGASE"/>
    <property type="match status" value="1"/>
</dbReference>
<protein>
    <recommendedName>
        <fullName evidence="2 9">Glutamate--cysteine ligase</fullName>
        <ecNumber evidence="2 9">6.3.2.2</ecNumber>
    </recommendedName>
</protein>
<feature type="domain" description="Glutamate--cysteine ligase" evidence="10">
    <location>
        <begin position="267"/>
        <end position="331"/>
    </location>
</feature>
<evidence type="ECO:0000256" key="6">
    <source>
        <dbReference type="ARBA" id="ARBA00022840"/>
    </source>
</evidence>
<reference evidence="12" key="1">
    <citation type="journal article" date="2019" name="Int. J. Syst. Evol. Microbiol.">
        <title>The Global Catalogue of Microorganisms (GCM) 10K type strain sequencing project: providing services to taxonomists for standard genome sequencing and annotation.</title>
        <authorList>
            <consortium name="The Broad Institute Genomics Platform"/>
            <consortium name="The Broad Institute Genome Sequencing Center for Infectious Disease"/>
            <person name="Wu L."/>
            <person name="Ma J."/>
        </authorList>
    </citation>
    <scope>NUCLEOTIDE SEQUENCE [LARGE SCALE GENOMIC DNA]</scope>
    <source>
        <strain evidence="12">CCM 9110</strain>
    </source>
</reference>
<comment type="caution">
    <text evidence="11">The sequence shown here is derived from an EMBL/GenBank/DDBJ whole genome shotgun (WGS) entry which is preliminary data.</text>
</comment>
<evidence type="ECO:0000256" key="4">
    <source>
        <dbReference type="ARBA" id="ARBA00022684"/>
    </source>
</evidence>
<dbReference type="Gene3D" id="3.30.590.20">
    <property type="match status" value="1"/>
</dbReference>
<dbReference type="Pfam" id="PF04262">
    <property type="entry name" value="Glu_cys_ligase"/>
    <property type="match status" value="2"/>
</dbReference>
<dbReference type="RefSeq" id="WP_204118519.1">
    <property type="nucleotide sequence ID" value="NZ_BOLV01000005.1"/>
</dbReference>
<keyword evidence="6" id="KW-0067">ATP-binding</keyword>
<evidence type="ECO:0000256" key="7">
    <source>
        <dbReference type="ARBA" id="ARBA00048819"/>
    </source>
</evidence>
<feature type="domain" description="Glutamate--cysteine ligase" evidence="10">
    <location>
        <begin position="38"/>
        <end position="260"/>
    </location>
</feature>
<keyword evidence="3 8" id="KW-0436">Ligase</keyword>
<gene>
    <name evidence="11" type="ORF">ACFQ41_06065</name>
</gene>
<keyword evidence="4 8" id="KW-0317">Glutathione biosynthesis</keyword>
<organism evidence="11 12">
    <name type="scientific">Lacticaseibacillus suilingensis</name>
    <dbReference type="NCBI Taxonomy" id="2799577"/>
    <lineage>
        <taxon>Bacteria</taxon>
        <taxon>Bacillati</taxon>
        <taxon>Bacillota</taxon>
        <taxon>Bacilli</taxon>
        <taxon>Lactobacillales</taxon>
        <taxon>Lactobacillaceae</taxon>
        <taxon>Lacticaseibacillus</taxon>
    </lineage>
</organism>
<evidence type="ECO:0000256" key="8">
    <source>
        <dbReference type="RuleBase" id="RU003544"/>
    </source>
</evidence>
<evidence type="ECO:0000256" key="2">
    <source>
        <dbReference type="ARBA" id="ARBA00012220"/>
    </source>
</evidence>